<name>A0A8S5UBZ5_9CAUD</name>
<proteinExistence type="predicted"/>
<organism evidence="1">
    <name type="scientific">Podoviridae sp. ctZkC8</name>
    <dbReference type="NCBI Taxonomy" id="2825259"/>
    <lineage>
        <taxon>Viruses</taxon>
        <taxon>Duplodnaviria</taxon>
        <taxon>Heunggongvirae</taxon>
        <taxon>Uroviricota</taxon>
        <taxon>Caudoviricetes</taxon>
    </lineage>
</organism>
<accession>A0A8S5UBZ5</accession>
<sequence length="41" mass="4706">MHGVFETQHRALDKRALKCTSPLHLSSWTWDQSYSPCTSEA</sequence>
<evidence type="ECO:0000313" key="1">
    <source>
        <dbReference type="EMBL" id="DAF91886.1"/>
    </source>
</evidence>
<dbReference type="EMBL" id="BK016062">
    <property type="protein sequence ID" value="DAF91886.1"/>
    <property type="molecule type" value="Genomic_DNA"/>
</dbReference>
<reference evidence="1" key="1">
    <citation type="journal article" date="2021" name="Proc. Natl. Acad. Sci. U.S.A.">
        <title>A Catalog of Tens of Thousands of Viruses from Human Metagenomes Reveals Hidden Associations with Chronic Diseases.</title>
        <authorList>
            <person name="Tisza M.J."/>
            <person name="Buck C.B."/>
        </authorList>
    </citation>
    <scope>NUCLEOTIDE SEQUENCE</scope>
    <source>
        <strain evidence="1">CtZkC8</strain>
    </source>
</reference>
<protein>
    <submittedName>
        <fullName evidence="1">Uncharacterized protein</fullName>
    </submittedName>
</protein>